<protein>
    <submittedName>
        <fullName evidence="2">Gnat family</fullName>
    </submittedName>
</protein>
<feature type="region of interest" description="Disordered" evidence="1">
    <location>
        <begin position="260"/>
        <end position="304"/>
    </location>
</feature>
<feature type="region of interest" description="Disordered" evidence="1">
    <location>
        <begin position="1"/>
        <end position="32"/>
    </location>
</feature>
<organism evidence="2 3">
    <name type="scientific">Diplodia corticola</name>
    <dbReference type="NCBI Taxonomy" id="236234"/>
    <lineage>
        <taxon>Eukaryota</taxon>
        <taxon>Fungi</taxon>
        <taxon>Dikarya</taxon>
        <taxon>Ascomycota</taxon>
        <taxon>Pezizomycotina</taxon>
        <taxon>Dothideomycetes</taxon>
        <taxon>Dothideomycetes incertae sedis</taxon>
        <taxon>Botryosphaeriales</taxon>
        <taxon>Botryosphaeriaceae</taxon>
        <taxon>Diplodia</taxon>
    </lineage>
</organism>
<feature type="region of interest" description="Disordered" evidence="1">
    <location>
        <begin position="59"/>
        <end position="91"/>
    </location>
</feature>
<feature type="compositionally biased region" description="Low complexity" evidence="1">
    <location>
        <begin position="130"/>
        <end position="143"/>
    </location>
</feature>
<feature type="compositionally biased region" description="Basic and acidic residues" evidence="1">
    <location>
        <begin position="293"/>
        <end position="304"/>
    </location>
</feature>
<dbReference type="Proteomes" id="UP000183809">
    <property type="component" value="Unassembled WGS sequence"/>
</dbReference>
<dbReference type="Gene3D" id="3.40.630.30">
    <property type="match status" value="1"/>
</dbReference>
<evidence type="ECO:0000313" key="2">
    <source>
        <dbReference type="EMBL" id="OJD30948.1"/>
    </source>
</evidence>
<accession>A0A1J9RSV4</accession>
<name>A0A1J9RSV4_9PEZI</name>
<dbReference type="OrthoDB" id="61870at2759"/>
<evidence type="ECO:0000256" key="1">
    <source>
        <dbReference type="SAM" id="MobiDB-lite"/>
    </source>
</evidence>
<feature type="region of interest" description="Disordered" evidence="1">
    <location>
        <begin position="124"/>
        <end position="143"/>
    </location>
</feature>
<sequence>MVGPLAEGKDAHLGHSLPQVHDHTGSPETTLLPHLHHTLPYALPLYRRIQFGHHSPHTRILATVPSSPPPPPPTNDGGEQDRKAQEQEQEQTLHQCFAATFIDRSRRPETESWVYVSWDHPSHHLHHHPSSSSSSSTMTTKPPSSCTCSSHLLALLSHIAANTGDDAAAAVPYPPLTAAEESDIWAAVTAADARETAARYHAHTSTSAARYLDDLHAPAMLKVGSMHARGVAWATGLGFLRRDGVGTGFAYRKYVFSMTTSQRRGGGDDDDDDENGTAEGEDGGEGEGKRKKKDGDHQRVMGEGDWEGLRWGRLSEDDLTVTRSRTAIPRTNRTLRTLPSVAVFADAVASDGGPEEEGEEEKRGTQKQKPVAWAFLAADGSLSSLHVEPEYRGKGLAKAMGWKIFQEGWGAFGDDLNGLAHADVALENAESNGVCKSLGGIDQDWHVYWVRIDLDRVRAVVTASA</sequence>
<gene>
    <name evidence="2" type="ORF">BKCO1_5400029</name>
</gene>
<dbReference type="InterPro" id="IPR053225">
    <property type="entry name" value="Acyl-CoA_N-acyltransferase"/>
</dbReference>
<dbReference type="RefSeq" id="XP_020127208.1">
    <property type="nucleotide sequence ID" value="XM_020277234.1"/>
</dbReference>
<feature type="region of interest" description="Disordered" evidence="1">
    <location>
        <begin position="349"/>
        <end position="368"/>
    </location>
</feature>
<evidence type="ECO:0000313" key="3">
    <source>
        <dbReference type="Proteomes" id="UP000183809"/>
    </source>
</evidence>
<comment type="caution">
    <text evidence="2">The sequence shown here is derived from an EMBL/GenBank/DDBJ whole genome shotgun (WGS) entry which is preliminary data.</text>
</comment>
<dbReference type="STRING" id="236234.A0A1J9RSV4"/>
<dbReference type="InterPro" id="IPR016181">
    <property type="entry name" value="Acyl_CoA_acyltransferase"/>
</dbReference>
<reference evidence="2 3" key="1">
    <citation type="submission" date="2016-10" db="EMBL/GenBank/DDBJ databases">
        <title>Proteomics and genomics reveal pathogen-plant mechanisms compatible with a hemibiotrophic lifestyle of Diplodia corticola.</title>
        <authorList>
            <person name="Fernandes I."/>
            <person name="De Jonge R."/>
            <person name="Van De Peer Y."/>
            <person name="Devreese B."/>
            <person name="Alves A."/>
            <person name="Esteves A.C."/>
        </authorList>
    </citation>
    <scope>NUCLEOTIDE SEQUENCE [LARGE SCALE GENOMIC DNA]</scope>
    <source>
        <strain evidence="2 3">CBS 112549</strain>
    </source>
</reference>
<feature type="compositionally biased region" description="Acidic residues" evidence="1">
    <location>
        <begin position="268"/>
        <end position="285"/>
    </location>
</feature>
<proteinExistence type="predicted"/>
<dbReference type="SUPFAM" id="SSF55729">
    <property type="entry name" value="Acyl-CoA N-acyltransferases (Nat)"/>
    <property type="match status" value="1"/>
</dbReference>
<dbReference type="PANTHER" id="PTHR20958:SF6">
    <property type="entry name" value="GLYCINE N-ACYLTRANSFERASE-LIKE PROTEIN"/>
    <property type="match status" value="1"/>
</dbReference>
<dbReference type="PANTHER" id="PTHR20958">
    <property type="entry name" value="GLYCINE N-ACYLTRANSFERASE-LIKE PROTEIN"/>
    <property type="match status" value="1"/>
</dbReference>
<dbReference type="GeneID" id="31017495"/>
<dbReference type="AlphaFoldDB" id="A0A1J9RSV4"/>
<dbReference type="EMBL" id="MNUE01000054">
    <property type="protein sequence ID" value="OJD30948.1"/>
    <property type="molecule type" value="Genomic_DNA"/>
</dbReference>
<keyword evidence="3" id="KW-1185">Reference proteome</keyword>